<organism evidence="2 3">
    <name type="scientific">Aureibaculum flavum</name>
    <dbReference type="NCBI Taxonomy" id="2795986"/>
    <lineage>
        <taxon>Bacteria</taxon>
        <taxon>Pseudomonadati</taxon>
        <taxon>Bacteroidota</taxon>
        <taxon>Flavobacteriia</taxon>
        <taxon>Flavobacteriales</taxon>
        <taxon>Flavobacteriaceae</taxon>
        <taxon>Aureibaculum</taxon>
    </lineage>
</organism>
<protein>
    <recommendedName>
        <fullName evidence="4">DUF4974 domain-containing protein</fullName>
    </recommendedName>
</protein>
<evidence type="ECO:0000313" key="2">
    <source>
        <dbReference type="EMBL" id="MBJ2175301.1"/>
    </source>
</evidence>
<evidence type="ECO:0008006" key="4">
    <source>
        <dbReference type="Google" id="ProtNLM"/>
    </source>
</evidence>
<reference evidence="2 3" key="1">
    <citation type="submission" date="2020-12" db="EMBL/GenBank/DDBJ databases">
        <title>Aureibaculum luteum sp. nov. and Aureibaculum flavum sp. nov., novel members of the family Flavobacteriaceae isolated from Antarctic intertidal sediments.</title>
        <authorList>
            <person name="He X."/>
            <person name="Zhang X."/>
        </authorList>
    </citation>
    <scope>NUCLEOTIDE SEQUENCE [LARGE SCALE GENOMIC DNA]</scope>
    <source>
        <strain evidence="2 3">A20</strain>
    </source>
</reference>
<accession>A0ABS0WTJ9</accession>
<dbReference type="Proteomes" id="UP000623301">
    <property type="component" value="Unassembled WGS sequence"/>
</dbReference>
<keyword evidence="1" id="KW-1133">Transmembrane helix</keyword>
<evidence type="ECO:0000256" key="1">
    <source>
        <dbReference type="SAM" id="Phobius"/>
    </source>
</evidence>
<gene>
    <name evidence="2" type="ORF">JBL43_13690</name>
</gene>
<proteinExistence type="predicted"/>
<dbReference type="RefSeq" id="WP_198841975.1">
    <property type="nucleotide sequence ID" value="NZ_JAEHFJ010000006.1"/>
</dbReference>
<sequence>MNPTDKYHFNQLKKAITLSYFKENVASESIENWKGEEISAFQEDLLQKQKSSISEKWFYTYIKKEADKLPRIDILNLLSAYAGYQNWHTLKTTFPDSTIKVSKWNNKFYFLLLFPILALVFYFTNKKNEFQFCFIDQDKNESVTSVLDIKIIHDFESPIYLKTDSLGCFTYKTKEKNIRFVVQSPYFKTDTVYRNITTQANNTINLNTDDYALMLQYYANGNVQDLKNRKKQLQNLIADDAQIYQVFSQNNGVEIYAKEDFINKLIVPTSSLKKLKVLSKTYIDGKIIKLKFIIR</sequence>
<keyword evidence="1" id="KW-0472">Membrane</keyword>
<keyword evidence="3" id="KW-1185">Reference proteome</keyword>
<feature type="transmembrane region" description="Helical" evidence="1">
    <location>
        <begin position="108"/>
        <end position="124"/>
    </location>
</feature>
<comment type="caution">
    <text evidence="2">The sequence shown here is derived from an EMBL/GenBank/DDBJ whole genome shotgun (WGS) entry which is preliminary data.</text>
</comment>
<dbReference type="EMBL" id="JAEHFJ010000006">
    <property type="protein sequence ID" value="MBJ2175301.1"/>
    <property type="molecule type" value="Genomic_DNA"/>
</dbReference>
<name>A0ABS0WTJ9_9FLAO</name>
<evidence type="ECO:0000313" key="3">
    <source>
        <dbReference type="Proteomes" id="UP000623301"/>
    </source>
</evidence>
<keyword evidence="1" id="KW-0812">Transmembrane</keyword>